<evidence type="ECO:0000313" key="10">
    <source>
        <dbReference type="Proteomes" id="UP000199079"/>
    </source>
</evidence>
<dbReference type="InterPro" id="IPR037103">
    <property type="entry name" value="Tubulin/FtsZ-like_C"/>
</dbReference>
<name>A0A1H3MB10_9EURY</name>
<keyword evidence="9" id="KW-0131">Cell cycle</keyword>
<comment type="similarity">
    <text evidence="1 6">Belongs to the CetZ family.</text>
</comment>
<evidence type="ECO:0000256" key="2">
    <source>
        <dbReference type="ARBA" id="ARBA00022490"/>
    </source>
</evidence>
<sequence length="400" mass="41985">MELALVGVGATGSRIVDRIRDREAETGRAFSGGNALVCDISRTMTDDVGTIPEERRVLIGDTHPEVTADGVDGGPELAAEVTRGDLPEIRRALDALDVYDADGVLVVAGLGSATGSGAGSVLVEELQATYDEPVYALGVLPDESDGGTAALNAARALRSIVPAAESTITFDHDAWLRSESPDRDEAARALAERIVTLFAAGERDSSPIAENAVDSSDVVRTLAPGGIASIGHATTEVDSGTGLLARLLSWFGYGPEEPERTTDAAKVNSLVQRATSSRLTVPCDVSSAERVLVVLSGPPSELSRRGFESARQWIEQEADTVEVLAGDDPRTGSSTLEALVVLSNVTDVPRIDELQRAALEHEAERSADETREAERSADETDHPVDEAHGSADDPVAADDA</sequence>
<dbReference type="InterPro" id="IPR045061">
    <property type="entry name" value="FtsZ/CetZ"/>
</dbReference>
<evidence type="ECO:0000256" key="4">
    <source>
        <dbReference type="ARBA" id="ARBA00022960"/>
    </source>
</evidence>
<dbReference type="Proteomes" id="UP000199079">
    <property type="component" value="Unassembled WGS sequence"/>
</dbReference>
<dbReference type="GO" id="GO:0005525">
    <property type="term" value="F:GTP binding"/>
    <property type="evidence" value="ECO:0007669"/>
    <property type="project" value="UniProtKB-UniRule"/>
</dbReference>
<keyword evidence="10" id="KW-1185">Reference proteome</keyword>
<feature type="compositionally biased region" description="Basic and acidic residues" evidence="7">
    <location>
        <begin position="356"/>
        <end position="391"/>
    </location>
</feature>
<feature type="binding site" evidence="6">
    <location>
        <position position="145"/>
    </location>
    <ligand>
        <name>GTP</name>
        <dbReference type="ChEBI" id="CHEBI:37565"/>
    </ligand>
</feature>
<dbReference type="SMART" id="SM00864">
    <property type="entry name" value="Tubulin"/>
    <property type="match status" value="1"/>
</dbReference>
<dbReference type="Gene3D" id="3.30.1330.20">
    <property type="entry name" value="Tubulin/FtsZ, C-terminal domain"/>
    <property type="match status" value="1"/>
</dbReference>
<proteinExistence type="inferred from homology"/>
<dbReference type="RefSeq" id="WP_092734160.1">
    <property type="nucleotide sequence ID" value="NZ_FNPC01000009.1"/>
</dbReference>
<feature type="region of interest" description="Disordered" evidence="7">
    <location>
        <begin position="356"/>
        <end position="400"/>
    </location>
</feature>
<feature type="domain" description="Tubulin/FtsZ GTPase" evidence="8">
    <location>
        <begin position="2"/>
        <end position="210"/>
    </location>
</feature>
<dbReference type="Pfam" id="PF00091">
    <property type="entry name" value="Tubulin"/>
    <property type="match status" value="1"/>
</dbReference>
<dbReference type="InterPro" id="IPR032907">
    <property type="entry name" value="CetZ"/>
</dbReference>
<dbReference type="GO" id="GO:0005737">
    <property type="term" value="C:cytoplasm"/>
    <property type="evidence" value="ECO:0007669"/>
    <property type="project" value="UniProtKB-SubCell"/>
</dbReference>
<dbReference type="PANTHER" id="PTHR30314:SF10">
    <property type="entry name" value="TUBULIN-LIKE PROTEIN CETZ"/>
    <property type="match status" value="1"/>
</dbReference>
<dbReference type="CDD" id="cd02202">
    <property type="entry name" value="CetZ_tubulin-like"/>
    <property type="match status" value="1"/>
</dbReference>
<dbReference type="InterPro" id="IPR036525">
    <property type="entry name" value="Tubulin/FtsZ_GTPase_sf"/>
</dbReference>
<evidence type="ECO:0000259" key="8">
    <source>
        <dbReference type="SMART" id="SM00864"/>
    </source>
</evidence>
<dbReference type="OrthoDB" id="329751at2157"/>
<evidence type="ECO:0000313" key="9">
    <source>
        <dbReference type="EMBL" id="SDY73897.1"/>
    </source>
</evidence>
<dbReference type="Pfam" id="PF21011">
    <property type="entry name" value="CetZ_C"/>
    <property type="match status" value="1"/>
</dbReference>
<feature type="binding site" evidence="6">
    <location>
        <begin position="113"/>
        <end position="115"/>
    </location>
    <ligand>
        <name>GTP</name>
        <dbReference type="ChEBI" id="CHEBI:37565"/>
    </ligand>
</feature>
<dbReference type="Gene3D" id="3.40.50.1440">
    <property type="entry name" value="Tubulin/FtsZ, GTPase domain"/>
    <property type="match status" value="1"/>
</dbReference>
<comment type="subcellular location">
    <subcellularLocation>
        <location evidence="6">Cytoplasm</location>
    </subcellularLocation>
</comment>
<evidence type="ECO:0000256" key="5">
    <source>
        <dbReference type="ARBA" id="ARBA00023134"/>
    </source>
</evidence>
<comment type="caution">
    <text evidence="6">Lacks conserved residue(s) required for the propagation of feature annotation.</text>
</comment>
<keyword evidence="9" id="KW-0132">Cell division</keyword>
<dbReference type="EMBL" id="FNPC01000009">
    <property type="protein sequence ID" value="SDY73897.1"/>
    <property type="molecule type" value="Genomic_DNA"/>
</dbReference>
<dbReference type="GO" id="GO:0051301">
    <property type="term" value="P:cell division"/>
    <property type="evidence" value="ECO:0007669"/>
    <property type="project" value="UniProtKB-KW"/>
</dbReference>
<dbReference type="InterPro" id="IPR003008">
    <property type="entry name" value="Tubulin_FtsZ_GTPase"/>
</dbReference>
<keyword evidence="3 6" id="KW-0547">Nucleotide-binding</keyword>
<dbReference type="InterPro" id="IPR048737">
    <property type="entry name" value="CetZ_C"/>
</dbReference>
<accession>A0A1H3MB10</accession>
<dbReference type="GO" id="GO:0008360">
    <property type="term" value="P:regulation of cell shape"/>
    <property type="evidence" value="ECO:0007669"/>
    <property type="project" value="UniProtKB-UniRule"/>
</dbReference>
<evidence type="ECO:0000256" key="3">
    <source>
        <dbReference type="ARBA" id="ARBA00022741"/>
    </source>
</evidence>
<protein>
    <recommendedName>
        <fullName evidence="6">Tubulin-like protein CetZ</fullName>
    </recommendedName>
</protein>
<dbReference type="HAMAP" id="MF_01946">
    <property type="entry name" value="CetZ"/>
    <property type="match status" value="1"/>
</dbReference>
<evidence type="ECO:0000256" key="6">
    <source>
        <dbReference type="HAMAP-Rule" id="MF_01946"/>
    </source>
</evidence>
<keyword evidence="5 6" id="KW-0342">GTP-binding</keyword>
<evidence type="ECO:0000256" key="7">
    <source>
        <dbReference type="SAM" id="MobiDB-lite"/>
    </source>
</evidence>
<keyword evidence="4 6" id="KW-0133">Cell shape</keyword>
<evidence type="ECO:0000256" key="1">
    <source>
        <dbReference type="ARBA" id="ARBA00006877"/>
    </source>
</evidence>
<dbReference type="PANTHER" id="PTHR30314">
    <property type="entry name" value="CELL DIVISION PROTEIN FTSZ-RELATED"/>
    <property type="match status" value="1"/>
</dbReference>
<reference evidence="10" key="1">
    <citation type="submission" date="2016-10" db="EMBL/GenBank/DDBJ databases">
        <authorList>
            <person name="Varghese N."/>
            <person name="Submissions S."/>
        </authorList>
    </citation>
    <scope>NUCLEOTIDE SEQUENCE [LARGE SCALE GENOMIC DNA]</scope>
    <source>
        <strain evidence="10">DC30,IBRC 10041,KCTC 4046</strain>
    </source>
</reference>
<dbReference type="GO" id="GO:0003924">
    <property type="term" value="F:GTPase activity"/>
    <property type="evidence" value="ECO:0007669"/>
    <property type="project" value="InterPro"/>
</dbReference>
<dbReference type="GO" id="GO:0032153">
    <property type="term" value="C:cell division site"/>
    <property type="evidence" value="ECO:0007669"/>
    <property type="project" value="TreeGrafter"/>
</dbReference>
<gene>
    <name evidence="6" type="primary">cetZ</name>
    <name evidence="9" type="ORF">SAMN05216564_10927</name>
</gene>
<dbReference type="SUPFAM" id="SSF52490">
    <property type="entry name" value="Tubulin nucleotide-binding domain-like"/>
    <property type="match status" value="1"/>
</dbReference>
<organism evidence="9 10">
    <name type="scientific">Halopenitus persicus</name>
    <dbReference type="NCBI Taxonomy" id="1048396"/>
    <lineage>
        <taxon>Archaea</taxon>
        <taxon>Methanobacteriati</taxon>
        <taxon>Methanobacteriota</taxon>
        <taxon>Stenosarchaea group</taxon>
        <taxon>Halobacteria</taxon>
        <taxon>Halobacteriales</taxon>
        <taxon>Haloferacaceae</taxon>
        <taxon>Halopenitus</taxon>
    </lineage>
</organism>
<keyword evidence="2 6" id="KW-0963">Cytoplasm</keyword>
<dbReference type="AlphaFoldDB" id="A0A1H3MB10"/>
<comment type="function">
    <text evidence="6">Involved in cell shape control.</text>
</comment>